<gene>
    <name evidence="1" type="ordered locus">Clole_1852</name>
</gene>
<dbReference type="STRING" id="642492.Clole_1852"/>
<organism evidence="1 2">
    <name type="scientific">Cellulosilyticum lentocellum (strain ATCC 49066 / DSM 5427 / NCIMB 11756 / RHM5)</name>
    <name type="common">Clostridium lentocellum</name>
    <dbReference type="NCBI Taxonomy" id="642492"/>
    <lineage>
        <taxon>Bacteria</taxon>
        <taxon>Bacillati</taxon>
        <taxon>Bacillota</taxon>
        <taxon>Clostridia</taxon>
        <taxon>Lachnospirales</taxon>
        <taxon>Cellulosilyticaceae</taxon>
        <taxon>Cellulosilyticum</taxon>
    </lineage>
</organism>
<name>F2JNC0_CELLD</name>
<dbReference type="HOGENOM" id="CLU_120879_0_0_9"/>
<dbReference type="EMBL" id="CP002582">
    <property type="protein sequence ID" value="ADZ83574.1"/>
    <property type="molecule type" value="Genomic_DNA"/>
</dbReference>
<evidence type="ECO:0000313" key="1">
    <source>
        <dbReference type="EMBL" id="ADZ83574.1"/>
    </source>
</evidence>
<dbReference type="RefSeq" id="WP_013656871.1">
    <property type="nucleotide sequence ID" value="NC_015275.1"/>
</dbReference>
<protein>
    <submittedName>
        <fullName evidence="1">Uncharacterized protein</fullName>
    </submittedName>
</protein>
<dbReference type="KEGG" id="cle:Clole_1852"/>
<evidence type="ECO:0000313" key="2">
    <source>
        <dbReference type="Proteomes" id="UP000008467"/>
    </source>
</evidence>
<proteinExistence type="predicted"/>
<sequence>MAKSSEEIVMENLKTIEEWALQGMTQKEMAECLGIGDSTFRKLKKQNVALLAVLKKSANTRKNMLEQQVKEVEHSLFERAKGYDEEKSYFFKVKRKGTDEEGNKYEVEEVIEKKAIEHIPADISAAKFFLTNMAKKVWQDNPHKVENDKENLKIRKKEMEGKEW</sequence>
<reference evidence="1 2" key="1">
    <citation type="journal article" date="2011" name="J. Bacteriol.">
        <title>Complete genome sequence of the cellulose-degrading bacterium Cellulosilyticum lentocellum.</title>
        <authorList>
            <consortium name="US DOE Joint Genome Institute"/>
            <person name="Miller D.A."/>
            <person name="Suen G."/>
            <person name="Bruce D."/>
            <person name="Copeland A."/>
            <person name="Cheng J.F."/>
            <person name="Detter C."/>
            <person name="Goodwin L.A."/>
            <person name="Han C.S."/>
            <person name="Hauser L.J."/>
            <person name="Land M.L."/>
            <person name="Lapidus A."/>
            <person name="Lucas S."/>
            <person name="Meincke L."/>
            <person name="Pitluck S."/>
            <person name="Tapia R."/>
            <person name="Teshima H."/>
            <person name="Woyke T."/>
            <person name="Fox B.G."/>
            <person name="Angert E.R."/>
            <person name="Currie C.R."/>
        </authorList>
    </citation>
    <scope>NUCLEOTIDE SEQUENCE [LARGE SCALE GENOMIC DNA]</scope>
    <source>
        <strain evidence="2">ATCC 49066 / DSM 5427 / NCIMB 11756 / RHM5</strain>
    </source>
</reference>
<accession>F2JNC0</accession>
<dbReference type="Proteomes" id="UP000008467">
    <property type="component" value="Chromosome"/>
</dbReference>
<dbReference type="AlphaFoldDB" id="F2JNC0"/>
<keyword evidence="2" id="KW-1185">Reference proteome</keyword>
<dbReference type="eggNOG" id="COG2963">
    <property type="taxonomic scope" value="Bacteria"/>
</dbReference>